<evidence type="ECO:0000313" key="3">
    <source>
        <dbReference type="Proteomes" id="UP000078090"/>
    </source>
</evidence>
<comment type="caution">
    <text evidence="2">The sequence shown here is derived from an EMBL/GenBank/DDBJ whole genome shotgun (WGS) entry which is preliminary data.</text>
</comment>
<dbReference type="AlphaFoldDB" id="A0A177MSI5"/>
<evidence type="ECO:0000259" key="1">
    <source>
        <dbReference type="Pfam" id="PF20419"/>
    </source>
</evidence>
<dbReference type="Proteomes" id="UP000078090">
    <property type="component" value="Unassembled WGS sequence"/>
</dbReference>
<dbReference type="InterPro" id="IPR046524">
    <property type="entry name" value="DUF6701"/>
</dbReference>
<accession>A0A177MSI5</accession>
<protein>
    <recommendedName>
        <fullName evidence="1">DUF6701 domain-containing protein</fullName>
    </recommendedName>
</protein>
<dbReference type="RefSeq" id="WP_064006878.1">
    <property type="nucleotide sequence ID" value="NZ_LUUG01000042.1"/>
</dbReference>
<dbReference type="Pfam" id="PF20419">
    <property type="entry name" value="DUF6701"/>
    <property type="match status" value="1"/>
</dbReference>
<feature type="domain" description="DUF6701" evidence="1">
    <location>
        <begin position="338"/>
        <end position="843"/>
    </location>
</feature>
<reference evidence="2 3" key="1">
    <citation type="submission" date="2016-03" db="EMBL/GenBank/DDBJ databases">
        <authorList>
            <person name="Ploux O."/>
        </authorList>
    </citation>
    <scope>NUCLEOTIDE SEQUENCE [LARGE SCALE GENOMIC DNA]</scope>
    <source>
        <strain evidence="2 3">R-45363</strain>
    </source>
</reference>
<gene>
    <name evidence="2" type="ORF">A1332_06300</name>
</gene>
<dbReference type="EMBL" id="LUUG01000042">
    <property type="protein sequence ID" value="OAI08766.1"/>
    <property type="molecule type" value="Genomic_DNA"/>
</dbReference>
<evidence type="ECO:0000313" key="2">
    <source>
        <dbReference type="EMBL" id="OAI08766.1"/>
    </source>
</evidence>
<proteinExistence type="predicted"/>
<name>A0A177MSI5_METMH</name>
<sequence length="844" mass="87919">MLLTFRQRQALELFFLLIWSFSYPAHAGTYAVIPYTFSWIDAGSHSKLGPTTGGLYSATYKFTGNSGCGSSVPILDDIISDDIPLGFSFRFGAIDFTSLRVMSNGRIQFNNNATCGFGSPVTQLPYPNAGLDYSMRIYGNDLDPTLKSEVSGYSTSCISRASCYVSYATAGSAPDRQFVVTWYHVPEWTSTNSASGAYDLQLILQENGEFIYQFGSSVRGPAAALAQIGWQISTSDYAVSSVGFPTDNSAFKFYIPGSSTTVPGKFNAFDSTTAAADNTGYIKTKIAGSSFTLDVVATNSTGATRTTGFTGGVAIELVDASSGSCSTYPTIGNAAIVNFTSADAGRKTVAFSESNVWQNVRIRIKYPFFSPSVIACSTDNFAIRPYELMAVASDSNWTSAGTSRTLNAATASATPTHKAGQPFTITATAKNAVGAVTSRYNGTPSAGTVNCVLPATGCVMGTFSAGGFSNSAGVATSTTASYSEVGAISSSVSDANFAAVDTADGSTLAERTVSSAIFTIGRFVPDYFDVTLNTPVFSPGCGHFTYIGQPIKYATQPVAEVTAKNAAAVISVNYTGSLWKISPSNLSYGITPSYAEASQSLTVLNNSVPIATDNGNGTGSLSFADTTSNILAIARGNPVAPLNAEIALSFNLQDTDAVQVARINGVAGSNPVKFGAASAGNGIAFSGGNKTQRWGRLTLSNAHGSELTTLPVPLFSEYFNGTAFVTNTADNCTSLSSSTQLKLSNSNTSGGALQAGTTAMTIGSGTSTAILANTPLLAGNGGLSFSAPGAGNTGNIDVSADLSSLPWLLFDWDHDNAHDDAPTAKATFGIYKGNSRQIYLREVY</sequence>
<organism evidence="2 3">
    <name type="scientific">Methylomonas methanica</name>
    <dbReference type="NCBI Taxonomy" id="421"/>
    <lineage>
        <taxon>Bacteria</taxon>
        <taxon>Pseudomonadati</taxon>
        <taxon>Pseudomonadota</taxon>
        <taxon>Gammaproteobacteria</taxon>
        <taxon>Methylococcales</taxon>
        <taxon>Methylococcaceae</taxon>
        <taxon>Methylomonas</taxon>
    </lineage>
</organism>